<organism evidence="1">
    <name type="scientific">hydrocarbon metagenome</name>
    <dbReference type="NCBI Taxonomy" id="938273"/>
    <lineage>
        <taxon>unclassified sequences</taxon>
        <taxon>metagenomes</taxon>
        <taxon>ecological metagenomes</taxon>
    </lineage>
</organism>
<name>A0A0W8FUV6_9ZZZZ</name>
<evidence type="ECO:0000313" key="1">
    <source>
        <dbReference type="EMBL" id="KUG24537.1"/>
    </source>
</evidence>
<dbReference type="AlphaFoldDB" id="A0A0W8FUV6"/>
<accession>A0A0W8FUV6</accession>
<protein>
    <submittedName>
        <fullName evidence="1">Uncharacterized protein</fullName>
    </submittedName>
</protein>
<proteinExistence type="predicted"/>
<dbReference type="EMBL" id="LNQE01000844">
    <property type="protein sequence ID" value="KUG24537.1"/>
    <property type="molecule type" value="Genomic_DNA"/>
</dbReference>
<gene>
    <name evidence="1" type="ORF">ASZ90_005649</name>
</gene>
<sequence>MITEMDIIKVKEFCVSVLDIQNTKLNDEYFYQSLPLCVIDSVYSIGVKYEGTRRTVIKYCDYYGLQRIRSNRETIALTEDQESIKHFIEKMEASGIRFFADNVFRNRQRTSARKGILKSEAVLQFAKTLQKYNVNYFQDVPKIINNADFENDIRKIKGQGSGISLKYFLMLCGSGDLIKPDRWIKEFINDAIAKQLSNQECQDLLSSACYRMKVECPKLTPRLLDNKIWEYQREKKEKGEKRNKAIPVSKNNLQSVGGQGKIITGRIVCPDTDRLEISIHKNQNHGLPLKKGMRIPITLLIDGVAYNAGVRLTAQDVPWICPDLYDFLDQKIRLVDALRTTGFEKGQNVFLTKCNTHSSNTFKIEHVKEEDKMSWWDVILEKINVENVLTTPGRGMEGLKKGIFTIEDKNSEIIHIHSGDFTIPIGKECLDAIERAFQQNTNLYLFVRAVHKVPAFPGSADELIRNATGSEQARGNYVCSMLEHCGLVQYEMRESKKVIVLPRMS</sequence>
<reference evidence="1" key="1">
    <citation type="journal article" date="2015" name="Proc. Natl. Acad. Sci. U.S.A.">
        <title>Networks of energetic and metabolic interactions define dynamics in microbial communities.</title>
        <authorList>
            <person name="Embree M."/>
            <person name="Liu J.K."/>
            <person name="Al-Bassam M.M."/>
            <person name="Zengler K."/>
        </authorList>
    </citation>
    <scope>NUCLEOTIDE SEQUENCE</scope>
</reference>
<comment type="caution">
    <text evidence="1">The sequence shown here is derived from an EMBL/GenBank/DDBJ whole genome shotgun (WGS) entry which is preliminary data.</text>
</comment>